<proteinExistence type="predicted"/>
<evidence type="ECO:0000313" key="1">
    <source>
        <dbReference type="EMBL" id="ESK52416.1"/>
    </source>
</evidence>
<evidence type="ECO:0000313" key="2">
    <source>
        <dbReference type="Proteomes" id="UP000018418"/>
    </source>
</evidence>
<accession>V2UUY0</accession>
<dbReference type="AlphaFoldDB" id="V2UUY0"/>
<dbReference type="HOGENOM" id="CLU_3113425_0_0_6"/>
<comment type="caution">
    <text evidence="1">The sequence shown here is derived from an EMBL/GenBank/DDBJ whole genome shotgun (WGS) entry which is preliminary data.</text>
</comment>
<name>V2UUY0_9GAMM</name>
<sequence length="50" mass="5936">MFRACEILFMRGIIGQMTHLSISQFSHSYFKILKHLVPQSRRKHLSVKHP</sequence>
<dbReference type="EMBL" id="AYEU01000003">
    <property type="protein sequence ID" value="ESK52416.1"/>
    <property type="molecule type" value="Genomic_DNA"/>
</dbReference>
<keyword evidence="2" id="KW-1185">Reference proteome</keyword>
<dbReference type="Proteomes" id="UP000018418">
    <property type="component" value="Unassembled WGS sequence"/>
</dbReference>
<protein>
    <submittedName>
        <fullName evidence="1">Uncharacterized protein</fullName>
    </submittedName>
</protein>
<reference evidence="1 2" key="1">
    <citation type="submission" date="2013-10" db="EMBL/GenBank/DDBJ databases">
        <title>The Genome Sequence of Acinetobacter brisouii CIP 110357.</title>
        <authorList>
            <consortium name="The Broad Institute Genomics Platform"/>
            <consortium name="The Broad Institute Genome Sequencing Center for Infectious Disease"/>
            <person name="Cerqueira G."/>
            <person name="Feldgarden M."/>
            <person name="Courvalin P."/>
            <person name="Grillot-Courvalin C."/>
            <person name="Clermont D."/>
            <person name="Rocha E."/>
            <person name="Yoon E.-J."/>
            <person name="Nemec A."/>
            <person name="Young S.K."/>
            <person name="Zeng Q."/>
            <person name="Gargeya S."/>
            <person name="Fitzgerald M."/>
            <person name="Abouelleil A."/>
            <person name="Alvarado L."/>
            <person name="Berlin A.M."/>
            <person name="Chapman S.B."/>
            <person name="Gainer-Dewar J."/>
            <person name="Goldberg J."/>
            <person name="Gnerre S."/>
            <person name="Griggs A."/>
            <person name="Gujja S."/>
            <person name="Hansen M."/>
            <person name="Howarth C."/>
            <person name="Imamovic A."/>
            <person name="Ireland A."/>
            <person name="Larimer J."/>
            <person name="McCowan C."/>
            <person name="Murphy C."/>
            <person name="Pearson M."/>
            <person name="Poon T.W."/>
            <person name="Priest M."/>
            <person name="Roberts A."/>
            <person name="Saif S."/>
            <person name="Shea T."/>
            <person name="Sykes S."/>
            <person name="Wortman J."/>
            <person name="Nusbaum C."/>
            <person name="Birren B."/>
        </authorList>
    </citation>
    <scope>NUCLEOTIDE SEQUENCE [LARGE SCALE GENOMIC DNA]</scope>
    <source>
        <strain evidence="1 2">CIP 110357</strain>
    </source>
</reference>
<dbReference type="PATRIC" id="fig|1341683.3.peg.563"/>
<gene>
    <name evidence="1" type="ORF">P255_00567</name>
</gene>
<organism evidence="1 2">
    <name type="scientific">Acinetobacter brisouii CIP 110357</name>
    <dbReference type="NCBI Taxonomy" id="1341683"/>
    <lineage>
        <taxon>Bacteria</taxon>
        <taxon>Pseudomonadati</taxon>
        <taxon>Pseudomonadota</taxon>
        <taxon>Gammaproteobacteria</taxon>
        <taxon>Moraxellales</taxon>
        <taxon>Moraxellaceae</taxon>
        <taxon>Acinetobacter</taxon>
    </lineage>
</organism>